<proteinExistence type="predicted"/>
<dbReference type="STRING" id="945553.A0A0D2MKA0"/>
<feature type="non-terminal residue" evidence="2">
    <location>
        <position position="116"/>
    </location>
</feature>
<evidence type="ECO:0000256" key="1">
    <source>
        <dbReference type="SAM" id="Coils"/>
    </source>
</evidence>
<feature type="non-terminal residue" evidence="2">
    <location>
        <position position="1"/>
    </location>
</feature>
<organism evidence="2 3">
    <name type="scientific">Hypholoma sublateritium (strain FD-334 SS-4)</name>
    <dbReference type="NCBI Taxonomy" id="945553"/>
    <lineage>
        <taxon>Eukaryota</taxon>
        <taxon>Fungi</taxon>
        <taxon>Dikarya</taxon>
        <taxon>Basidiomycota</taxon>
        <taxon>Agaricomycotina</taxon>
        <taxon>Agaricomycetes</taxon>
        <taxon>Agaricomycetidae</taxon>
        <taxon>Agaricales</taxon>
        <taxon>Agaricineae</taxon>
        <taxon>Strophariaceae</taxon>
        <taxon>Hypholoma</taxon>
    </lineage>
</organism>
<keyword evidence="1" id="KW-0175">Coiled coil</keyword>
<protein>
    <recommendedName>
        <fullName evidence="4">F-box domain-containing protein</fullName>
    </recommendedName>
</protein>
<evidence type="ECO:0008006" key="4">
    <source>
        <dbReference type="Google" id="ProtNLM"/>
    </source>
</evidence>
<sequence>LKTNEPPSSEQKCLIQNALIGPERALLEMRTEIAKIKEKMESLVRKETTLTQEIAPYRVILDSPFRSLPDDILRQIFLACLPDAYTPVIDFCQPPLLLTQISSHLRRVAFTTPRLW</sequence>
<gene>
    <name evidence="2" type="ORF">HYPSUDRAFT_122089</name>
</gene>
<dbReference type="OMA" id="KERIFQH"/>
<evidence type="ECO:0000313" key="3">
    <source>
        <dbReference type="Proteomes" id="UP000054270"/>
    </source>
</evidence>
<dbReference type="AlphaFoldDB" id="A0A0D2MKA0"/>
<keyword evidence="3" id="KW-1185">Reference proteome</keyword>
<dbReference type="SUPFAM" id="SSF64593">
    <property type="entry name" value="Intermediate filament protein, coiled coil region"/>
    <property type="match status" value="1"/>
</dbReference>
<dbReference type="OrthoDB" id="3365698at2759"/>
<dbReference type="Proteomes" id="UP000054270">
    <property type="component" value="Unassembled WGS sequence"/>
</dbReference>
<name>A0A0D2MKA0_HYPSF</name>
<dbReference type="EMBL" id="KN817539">
    <property type="protein sequence ID" value="KJA24123.1"/>
    <property type="molecule type" value="Genomic_DNA"/>
</dbReference>
<feature type="coiled-coil region" evidence="1">
    <location>
        <begin position="26"/>
        <end position="53"/>
    </location>
</feature>
<reference evidence="3" key="1">
    <citation type="submission" date="2014-04" db="EMBL/GenBank/DDBJ databases">
        <title>Evolutionary Origins and Diversification of the Mycorrhizal Mutualists.</title>
        <authorList>
            <consortium name="DOE Joint Genome Institute"/>
            <consortium name="Mycorrhizal Genomics Consortium"/>
            <person name="Kohler A."/>
            <person name="Kuo A."/>
            <person name="Nagy L.G."/>
            <person name="Floudas D."/>
            <person name="Copeland A."/>
            <person name="Barry K.W."/>
            <person name="Cichocki N."/>
            <person name="Veneault-Fourrey C."/>
            <person name="LaButti K."/>
            <person name="Lindquist E.A."/>
            <person name="Lipzen A."/>
            <person name="Lundell T."/>
            <person name="Morin E."/>
            <person name="Murat C."/>
            <person name="Riley R."/>
            <person name="Ohm R."/>
            <person name="Sun H."/>
            <person name="Tunlid A."/>
            <person name="Henrissat B."/>
            <person name="Grigoriev I.V."/>
            <person name="Hibbett D.S."/>
            <person name="Martin F."/>
        </authorList>
    </citation>
    <scope>NUCLEOTIDE SEQUENCE [LARGE SCALE GENOMIC DNA]</scope>
    <source>
        <strain evidence="3">FD-334 SS-4</strain>
    </source>
</reference>
<evidence type="ECO:0000313" key="2">
    <source>
        <dbReference type="EMBL" id="KJA24123.1"/>
    </source>
</evidence>
<accession>A0A0D2MKA0</accession>